<keyword evidence="3" id="KW-1185">Reference proteome</keyword>
<dbReference type="Proteomes" id="UP001266305">
    <property type="component" value="Unassembled WGS sequence"/>
</dbReference>
<evidence type="ECO:0000313" key="3">
    <source>
        <dbReference type="Proteomes" id="UP001266305"/>
    </source>
</evidence>
<evidence type="ECO:0000313" key="2">
    <source>
        <dbReference type="EMBL" id="KAK2109680.1"/>
    </source>
</evidence>
<gene>
    <name evidence="2" type="ORF">P7K49_009426</name>
</gene>
<accession>A0ABQ9VKQ1</accession>
<comment type="caution">
    <text evidence="2">The sequence shown here is derived from an EMBL/GenBank/DDBJ whole genome shotgun (WGS) entry which is preliminary data.</text>
</comment>
<proteinExistence type="predicted"/>
<sequence length="107" mass="11529">MLQGGSNPLRGNVPTSWTLMPLLRPKDGPHRDQPLCSIHPMELGPTATGQPWPLDGQHPVTWSPLCPTPAPGTPTVHIHSTHPPPLLPGPENPPEPSSHPEKPVARR</sequence>
<protein>
    <submittedName>
        <fullName evidence="2">Uncharacterized protein</fullName>
    </submittedName>
</protein>
<name>A0ABQ9VKQ1_SAGOE</name>
<feature type="region of interest" description="Disordered" evidence="1">
    <location>
        <begin position="1"/>
        <end position="107"/>
    </location>
</feature>
<dbReference type="EMBL" id="JASSZA010000005">
    <property type="protein sequence ID" value="KAK2109680.1"/>
    <property type="molecule type" value="Genomic_DNA"/>
</dbReference>
<reference evidence="2 3" key="1">
    <citation type="submission" date="2023-05" db="EMBL/GenBank/DDBJ databases">
        <title>B98-5 Cell Line De Novo Hybrid Assembly: An Optical Mapping Approach.</title>
        <authorList>
            <person name="Kananen K."/>
            <person name="Auerbach J.A."/>
            <person name="Kautto E."/>
            <person name="Blachly J.S."/>
        </authorList>
    </citation>
    <scope>NUCLEOTIDE SEQUENCE [LARGE SCALE GENOMIC DNA]</scope>
    <source>
        <strain evidence="2">B95-8</strain>
        <tissue evidence="2">Cell line</tissue>
    </source>
</reference>
<organism evidence="2 3">
    <name type="scientific">Saguinus oedipus</name>
    <name type="common">Cotton-top tamarin</name>
    <name type="synonym">Oedipomidas oedipus</name>
    <dbReference type="NCBI Taxonomy" id="9490"/>
    <lineage>
        <taxon>Eukaryota</taxon>
        <taxon>Metazoa</taxon>
        <taxon>Chordata</taxon>
        <taxon>Craniata</taxon>
        <taxon>Vertebrata</taxon>
        <taxon>Euteleostomi</taxon>
        <taxon>Mammalia</taxon>
        <taxon>Eutheria</taxon>
        <taxon>Euarchontoglires</taxon>
        <taxon>Primates</taxon>
        <taxon>Haplorrhini</taxon>
        <taxon>Platyrrhini</taxon>
        <taxon>Cebidae</taxon>
        <taxon>Callitrichinae</taxon>
        <taxon>Saguinus</taxon>
    </lineage>
</organism>
<feature type="compositionally biased region" description="Pro residues" evidence="1">
    <location>
        <begin position="82"/>
        <end position="97"/>
    </location>
</feature>
<evidence type="ECO:0000256" key="1">
    <source>
        <dbReference type="SAM" id="MobiDB-lite"/>
    </source>
</evidence>
<feature type="compositionally biased region" description="Basic and acidic residues" evidence="1">
    <location>
        <begin position="24"/>
        <end position="33"/>
    </location>
</feature>
<feature type="compositionally biased region" description="Basic and acidic residues" evidence="1">
    <location>
        <begin position="98"/>
        <end position="107"/>
    </location>
</feature>